<dbReference type="InterPro" id="IPR000644">
    <property type="entry name" value="CBS_dom"/>
</dbReference>
<feature type="domain" description="CBS" evidence="3">
    <location>
        <begin position="12"/>
        <end position="68"/>
    </location>
</feature>
<feature type="region of interest" description="Disordered" evidence="2">
    <location>
        <begin position="55"/>
        <end position="117"/>
    </location>
</feature>
<keyword evidence="5" id="KW-1185">Reference proteome</keyword>
<comment type="caution">
    <text evidence="4">The sequence shown here is derived from an EMBL/GenBank/DDBJ whole genome shotgun (WGS) entry which is preliminary data.</text>
</comment>
<dbReference type="EMBL" id="BONF01000039">
    <property type="protein sequence ID" value="GIF84615.1"/>
    <property type="molecule type" value="Genomic_DNA"/>
</dbReference>
<dbReference type="InterPro" id="IPR046342">
    <property type="entry name" value="CBS_dom_sf"/>
</dbReference>
<dbReference type="Gene3D" id="3.10.580.10">
    <property type="entry name" value="CBS-domain"/>
    <property type="match status" value="1"/>
</dbReference>
<accession>A0A8J3JT14</accession>
<organism evidence="4 5">
    <name type="scientific">Catellatospora bangladeshensis</name>
    <dbReference type="NCBI Taxonomy" id="310355"/>
    <lineage>
        <taxon>Bacteria</taxon>
        <taxon>Bacillati</taxon>
        <taxon>Actinomycetota</taxon>
        <taxon>Actinomycetes</taxon>
        <taxon>Micromonosporales</taxon>
        <taxon>Micromonosporaceae</taxon>
        <taxon>Catellatospora</taxon>
    </lineage>
</organism>
<dbReference type="PROSITE" id="PS51371">
    <property type="entry name" value="CBS"/>
    <property type="match status" value="1"/>
</dbReference>
<evidence type="ECO:0000256" key="2">
    <source>
        <dbReference type="SAM" id="MobiDB-lite"/>
    </source>
</evidence>
<reference evidence="4 5" key="1">
    <citation type="submission" date="2021-01" db="EMBL/GenBank/DDBJ databases">
        <title>Whole genome shotgun sequence of Catellatospora bangladeshensis NBRC 107357.</title>
        <authorList>
            <person name="Komaki H."/>
            <person name="Tamura T."/>
        </authorList>
    </citation>
    <scope>NUCLEOTIDE SEQUENCE [LARGE SCALE GENOMIC DNA]</scope>
    <source>
        <strain evidence="4 5">NBRC 107357</strain>
    </source>
</reference>
<gene>
    <name evidence="4" type="ORF">Cba03nite_59640</name>
</gene>
<dbReference type="Proteomes" id="UP000601223">
    <property type="component" value="Unassembled WGS sequence"/>
</dbReference>
<evidence type="ECO:0000313" key="5">
    <source>
        <dbReference type="Proteomes" id="UP000601223"/>
    </source>
</evidence>
<dbReference type="AlphaFoldDB" id="A0A8J3JT14"/>
<protein>
    <recommendedName>
        <fullName evidence="3">CBS domain-containing protein</fullName>
    </recommendedName>
</protein>
<name>A0A8J3JT14_9ACTN</name>
<dbReference type="Pfam" id="PF00571">
    <property type="entry name" value="CBS"/>
    <property type="match status" value="1"/>
</dbReference>
<keyword evidence="1" id="KW-0129">CBS domain</keyword>
<dbReference type="SUPFAM" id="SSF54631">
    <property type="entry name" value="CBS-domain pair"/>
    <property type="match status" value="1"/>
</dbReference>
<evidence type="ECO:0000256" key="1">
    <source>
        <dbReference type="PROSITE-ProRule" id="PRU00703"/>
    </source>
</evidence>
<evidence type="ECO:0000313" key="4">
    <source>
        <dbReference type="EMBL" id="GIF84615.1"/>
    </source>
</evidence>
<proteinExistence type="predicted"/>
<sequence length="117" mass="12312">MNSGTPSVRDVMSRDVVSGALDTPYADIADLQTRHRLNAVPVLDDLHWLAGVVSEGDLLRRVRSTSPSGPSSTTPRSGTSTRGALSPTPAEGKALARAPAQAKPVPTTREPHPPQPE</sequence>
<feature type="compositionally biased region" description="Low complexity" evidence="2">
    <location>
        <begin position="64"/>
        <end position="83"/>
    </location>
</feature>
<evidence type="ECO:0000259" key="3">
    <source>
        <dbReference type="PROSITE" id="PS51371"/>
    </source>
</evidence>
<dbReference type="RefSeq" id="WP_203753165.1">
    <property type="nucleotide sequence ID" value="NZ_BONF01000039.1"/>
</dbReference>